<accession>A0ABP1RHV7</accession>
<organism evidence="1 2">
    <name type="scientific">Orchesella dallaii</name>
    <dbReference type="NCBI Taxonomy" id="48710"/>
    <lineage>
        <taxon>Eukaryota</taxon>
        <taxon>Metazoa</taxon>
        <taxon>Ecdysozoa</taxon>
        <taxon>Arthropoda</taxon>
        <taxon>Hexapoda</taxon>
        <taxon>Collembola</taxon>
        <taxon>Entomobryomorpha</taxon>
        <taxon>Entomobryoidea</taxon>
        <taxon>Orchesellidae</taxon>
        <taxon>Orchesellinae</taxon>
        <taxon>Orchesella</taxon>
    </lineage>
</organism>
<name>A0ABP1RHV7_9HEXA</name>
<evidence type="ECO:0000313" key="1">
    <source>
        <dbReference type="EMBL" id="CAL8128561.1"/>
    </source>
</evidence>
<gene>
    <name evidence="1" type="ORF">ODALV1_LOCUS22326</name>
</gene>
<dbReference type="InterPro" id="IPR011990">
    <property type="entry name" value="TPR-like_helical_dom_sf"/>
</dbReference>
<evidence type="ECO:0000313" key="2">
    <source>
        <dbReference type="Proteomes" id="UP001642540"/>
    </source>
</evidence>
<keyword evidence="2" id="KW-1185">Reference proteome</keyword>
<dbReference type="SUPFAM" id="SSF48452">
    <property type="entry name" value="TPR-like"/>
    <property type="match status" value="1"/>
</dbReference>
<evidence type="ECO:0008006" key="3">
    <source>
        <dbReference type="Google" id="ProtNLM"/>
    </source>
</evidence>
<comment type="caution">
    <text evidence="1">The sequence shown here is derived from an EMBL/GenBank/DDBJ whole genome shotgun (WGS) entry which is preliminary data.</text>
</comment>
<dbReference type="EMBL" id="CAXLJM020000075">
    <property type="protein sequence ID" value="CAL8128561.1"/>
    <property type="molecule type" value="Genomic_DNA"/>
</dbReference>
<sequence length="445" mass="50931">MEADKKRHIENHLWDLIRLTKCNVTCTSVLRTHGVLEQEDIEELYASILNPIIIAEFTHLPWRIVDVLNITKRFDESENMGNEMLQLLAKFIPLDDPDLCRLKYQLAVAALTRGQEHEELLKRNLEILQTLKIKYVENKSVFSASETLALEGLLVEYLHEFKQYKEALALAHKTFAQQKELNGLNHWQTIDALVRVGNSFYGLIFSESIPNPPGAEAMEQLKPIVSLLKDAHEGNLELIGKDINWTNSIYNLMESLANIGECEFAAKIVNDVIERTNNGDCNGDKRYARVVIKCLDTLACMKTYEGTLEEALTIYENVHSKYASLKGHNDGETLSAKLNVILKLVELEKLEEALDCYKNVLESLEKYYPNNMQVIDVQTSMVLVLAKMGRLKESWELLNDCEEQSTNKFGHDHPIVKRLKSHPFKSRLESCVKKQDKLENSEKVD</sequence>
<proteinExistence type="predicted"/>
<dbReference type="Gene3D" id="1.25.40.10">
    <property type="entry name" value="Tetratricopeptide repeat domain"/>
    <property type="match status" value="2"/>
</dbReference>
<protein>
    <recommendedName>
        <fullName evidence="3">Kinesin light chain</fullName>
    </recommendedName>
</protein>
<reference evidence="1 2" key="1">
    <citation type="submission" date="2024-08" db="EMBL/GenBank/DDBJ databases">
        <authorList>
            <person name="Cucini C."/>
            <person name="Frati F."/>
        </authorList>
    </citation>
    <scope>NUCLEOTIDE SEQUENCE [LARGE SCALE GENOMIC DNA]</scope>
</reference>
<dbReference type="Proteomes" id="UP001642540">
    <property type="component" value="Unassembled WGS sequence"/>
</dbReference>